<organism evidence="3 4">
    <name type="scientific">candidate division WOR-1 bacterium RIFOXYC12_FULL_54_18</name>
    <dbReference type="NCBI Taxonomy" id="1802584"/>
    <lineage>
        <taxon>Bacteria</taxon>
        <taxon>Bacillati</taxon>
        <taxon>Saganbacteria</taxon>
    </lineage>
</organism>
<reference evidence="3 4" key="1">
    <citation type="journal article" date="2016" name="Nat. Commun.">
        <title>Thousands of microbial genomes shed light on interconnected biogeochemical processes in an aquifer system.</title>
        <authorList>
            <person name="Anantharaman K."/>
            <person name="Brown C.T."/>
            <person name="Hug L.A."/>
            <person name="Sharon I."/>
            <person name="Castelle C.J."/>
            <person name="Probst A.J."/>
            <person name="Thomas B.C."/>
            <person name="Singh A."/>
            <person name="Wilkins M.J."/>
            <person name="Karaoz U."/>
            <person name="Brodie E.L."/>
            <person name="Williams K.H."/>
            <person name="Hubbard S.S."/>
            <person name="Banfield J.F."/>
        </authorList>
    </citation>
    <scope>NUCLEOTIDE SEQUENCE [LARGE SCALE GENOMIC DNA]</scope>
</reference>
<feature type="signal peptide" evidence="1">
    <location>
        <begin position="1"/>
        <end position="17"/>
    </location>
</feature>
<sequence length="246" mass="27279">MKRLAAIALLVPTIALAAVMSPVEKLLGSLEANYASRTAAFSMRLLYHNGDEQRTAELEFFSSGADRSLITVKNQGGRFLRLADKLLIYSPAANRPVKLSGRVFERSFMGSAFSFADLMLTPSFSGSYTGQAVTSETIGIVVPQGTGEAVEKRDCIVVQIASRMGPLAYRREIWIDREINMVVREKTYSLSGRHLKTIEYGDFRKAKKRLYPAYLRAEDHGRSAVSLLFVDVVEFDKTLPAGIFNP</sequence>
<proteinExistence type="predicted"/>
<gene>
    <name evidence="3" type="ORF">A3K49_07265</name>
</gene>
<dbReference type="InterPro" id="IPR033399">
    <property type="entry name" value="TP_0789-like"/>
</dbReference>
<protein>
    <recommendedName>
        <fullName evidence="2">Uncharacterized protein TP-0789 domain-containing protein</fullName>
    </recommendedName>
</protein>
<dbReference type="CDD" id="cd16329">
    <property type="entry name" value="LolA_like"/>
    <property type="match status" value="1"/>
</dbReference>
<dbReference type="AlphaFoldDB" id="A0A1F4T9J7"/>
<name>A0A1F4T9J7_UNCSA</name>
<dbReference type="Proteomes" id="UP000178602">
    <property type="component" value="Unassembled WGS sequence"/>
</dbReference>
<dbReference type="EMBL" id="MEUG01000001">
    <property type="protein sequence ID" value="OGC28733.1"/>
    <property type="molecule type" value="Genomic_DNA"/>
</dbReference>
<dbReference type="Gene3D" id="2.50.20.10">
    <property type="entry name" value="Lipoprotein localisation LolA/LolB/LppX"/>
    <property type="match status" value="1"/>
</dbReference>
<dbReference type="Pfam" id="PF17131">
    <property type="entry name" value="LolA_like"/>
    <property type="match status" value="1"/>
</dbReference>
<evidence type="ECO:0000256" key="1">
    <source>
        <dbReference type="SAM" id="SignalP"/>
    </source>
</evidence>
<feature type="domain" description="Uncharacterized protein TP-0789" evidence="2">
    <location>
        <begin position="73"/>
        <end position="245"/>
    </location>
</feature>
<feature type="chain" id="PRO_5009514565" description="Uncharacterized protein TP-0789 domain-containing protein" evidence="1">
    <location>
        <begin position="18"/>
        <end position="246"/>
    </location>
</feature>
<evidence type="ECO:0000313" key="4">
    <source>
        <dbReference type="Proteomes" id="UP000178602"/>
    </source>
</evidence>
<keyword evidence="1" id="KW-0732">Signal</keyword>
<comment type="caution">
    <text evidence="3">The sequence shown here is derived from an EMBL/GenBank/DDBJ whole genome shotgun (WGS) entry which is preliminary data.</text>
</comment>
<evidence type="ECO:0000313" key="3">
    <source>
        <dbReference type="EMBL" id="OGC28733.1"/>
    </source>
</evidence>
<accession>A0A1F4T9J7</accession>
<evidence type="ECO:0000259" key="2">
    <source>
        <dbReference type="Pfam" id="PF17131"/>
    </source>
</evidence>